<dbReference type="EMBL" id="FOES01000028">
    <property type="protein sequence ID" value="SEQ80412.1"/>
    <property type="molecule type" value="Genomic_DNA"/>
</dbReference>
<keyword evidence="3" id="KW-1185">Reference proteome</keyword>
<keyword evidence="1" id="KW-1133">Transmembrane helix</keyword>
<dbReference type="Proteomes" id="UP000199427">
    <property type="component" value="Unassembled WGS sequence"/>
</dbReference>
<dbReference type="RefSeq" id="WP_091774365.1">
    <property type="nucleotide sequence ID" value="NZ_FOES01000028.1"/>
</dbReference>
<evidence type="ECO:0000256" key="1">
    <source>
        <dbReference type="SAM" id="Phobius"/>
    </source>
</evidence>
<evidence type="ECO:0000313" key="3">
    <source>
        <dbReference type="Proteomes" id="UP000199427"/>
    </source>
</evidence>
<sequence>MFDLMALLPILLFLILVIIVVSIVSKGTYSPNNFFIRRRNVILTGYIAVLSLVSIVYFITVHTQAVVENNEIGNLDEVITDFEEAYQHHNLDHESVKVMNEWTFSSDLEEISIEDPFSAYQLHVENTDQVSDIKVTQFMMNVDHPIINLIPNANVSFQEMSGHILIEEPRSHVEIKVIYEEFPIRQIKDISMFHRDHLVGKRGEESYRQHILIQVPEDVEVNEVSY</sequence>
<reference evidence="2 3" key="1">
    <citation type="submission" date="2016-10" db="EMBL/GenBank/DDBJ databases">
        <authorList>
            <person name="de Groot N.N."/>
        </authorList>
    </citation>
    <scope>NUCLEOTIDE SEQUENCE [LARGE SCALE GENOMIC DNA]</scope>
    <source>
        <strain evidence="2 3">DSM 21633</strain>
    </source>
</reference>
<protein>
    <submittedName>
        <fullName evidence="2">Uncharacterized protein</fullName>
    </submittedName>
</protein>
<keyword evidence="1" id="KW-0812">Transmembrane</keyword>
<organism evidence="2 3">
    <name type="scientific">Piscibacillus halophilus</name>
    <dbReference type="NCBI Taxonomy" id="571933"/>
    <lineage>
        <taxon>Bacteria</taxon>
        <taxon>Bacillati</taxon>
        <taxon>Bacillota</taxon>
        <taxon>Bacilli</taxon>
        <taxon>Bacillales</taxon>
        <taxon>Bacillaceae</taxon>
        <taxon>Piscibacillus</taxon>
    </lineage>
</organism>
<evidence type="ECO:0000313" key="2">
    <source>
        <dbReference type="EMBL" id="SEQ80412.1"/>
    </source>
</evidence>
<accession>A0A1H9J0V6</accession>
<dbReference type="OrthoDB" id="9889477at2"/>
<gene>
    <name evidence="2" type="ORF">SAMN05216362_1288</name>
</gene>
<dbReference type="STRING" id="571933.SAMN05216362_1288"/>
<name>A0A1H9J0V6_9BACI</name>
<feature type="transmembrane region" description="Helical" evidence="1">
    <location>
        <begin position="41"/>
        <end position="60"/>
    </location>
</feature>
<keyword evidence="1" id="KW-0472">Membrane</keyword>
<feature type="transmembrane region" description="Helical" evidence="1">
    <location>
        <begin position="6"/>
        <end position="29"/>
    </location>
</feature>
<proteinExistence type="predicted"/>
<dbReference type="AlphaFoldDB" id="A0A1H9J0V6"/>